<dbReference type="PROSITE" id="PS50404">
    <property type="entry name" value="GST_NTER"/>
    <property type="match status" value="1"/>
</dbReference>
<comment type="caution">
    <text evidence="2">The sequence shown here is derived from an EMBL/GenBank/DDBJ whole genome shotgun (WGS) entry which is preliminary data.</text>
</comment>
<feature type="domain" description="GST N-terminal" evidence="1">
    <location>
        <begin position="1"/>
        <end position="82"/>
    </location>
</feature>
<reference evidence="2 3" key="1">
    <citation type="journal article" date="2013" name="Front. Microbiol.">
        <title>The genome of the endophytic bacterium H. frisingense GSF30(T) identifies diverse strategies in the Herbaspirillum genus to interact with plants.</title>
        <authorList>
            <person name="Straub D."/>
            <person name="Rothballer M."/>
            <person name="Hartmann A."/>
            <person name="Ludewig U."/>
        </authorList>
    </citation>
    <scope>NUCLEOTIDE SEQUENCE [LARGE SCALE GENOMIC DNA]</scope>
    <source>
        <strain evidence="2 3">GSF30</strain>
    </source>
</reference>
<dbReference type="PANTHER" id="PTHR43968">
    <property type="match status" value="1"/>
</dbReference>
<dbReference type="CDD" id="cd03205">
    <property type="entry name" value="GST_C_6"/>
    <property type="match status" value="1"/>
</dbReference>
<dbReference type="InterPro" id="IPR036282">
    <property type="entry name" value="Glutathione-S-Trfase_C_sf"/>
</dbReference>
<dbReference type="Gene3D" id="3.40.30.10">
    <property type="entry name" value="Glutaredoxin"/>
    <property type="match status" value="1"/>
</dbReference>
<dbReference type="SUPFAM" id="SSF52833">
    <property type="entry name" value="Thioredoxin-like"/>
    <property type="match status" value="1"/>
</dbReference>
<evidence type="ECO:0000313" key="2">
    <source>
        <dbReference type="EMBL" id="EOA05252.1"/>
    </source>
</evidence>
<dbReference type="InterPro" id="IPR050983">
    <property type="entry name" value="GST_Omega/HSP26"/>
</dbReference>
<proteinExistence type="predicted"/>
<evidence type="ECO:0000259" key="1">
    <source>
        <dbReference type="PROSITE" id="PS50404"/>
    </source>
</evidence>
<name>A0AAI9IFI1_9BURK</name>
<dbReference type="SUPFAM" id="SSF47616">
    <property type="entry name" value="GST C-terminal domain-like"/>
    <property type="match status" value="1"/>
</dbReference>
<dbReference type="InterPro" id="IPR004045">
    <property type="entry name" value="Glutathione_S-Trfase_N"/>
</dbReference>
<dbReference type="PANTHER" id="PTHR43968:SF6">
    <property type="entry name" value="GLUTATHIONE S-TRANSFERASE OMEGA"/>
    <property type="match status" value="1"/>
</dbReference>
<dbReference type="GO" id="GO:0005737">
    <property type="term" value="C:cytoplasm"/>
    <property type="evidence" value="ECO:0007669"/>
    <property type="project" value="TreeGrafter"/>
</dbReference>
<dbReference type="AlphaFoldDB" id="A0AAI9IFI1"/>
<accession>A0AAI9IFI1</accession>
<sequence>MKLHWSPRSPFVRKVVILLKETGLESRVQLVRSVAAIATPNPAIMADNPLSQIPALVLPGGEPLYDSPVICEYLDSLHDGPRFFPAAGPARWTALRRQALGDGMLSVLLIWRQERMKTPAQQLDSWLQAFALKIGTALDRLEDEAPALADSGFDIGHLTLGCTLSYLDYRFADLDWRAGRPQLASWHAGFCLRPSAQATVPDDAAA</sequence>
<dbReference type="Gene3D" id="1.20.1050.10">
    <property type="match status" value="1"/>
</dbReference>
<evidence type="ECO:0000313" key="3">
    <source>
        <dbReference type="Proteomes" id="UP000006772"/>
    </source>
</evidence>
<dbReference type="Proteomes" id="UP000006772">
    <property type="component" value="Unassembled WGS sequence"/>
</dbReference>
<dbReference type="RefSeq" id="WP_006462966.1">
    <property type="nucleotide sequence ID" value="NZ_AEEC02000009.1"/>
</dbReference>
<gene>
    <name evidence="2" type="ORF">HFRIS_008921</name>
</gene>
<dbReference type="InterPro" id="IPR036249">
    <property type="entry name" value="Thioredoxin-like_sf"/>
</dbReference>
<dbReference type="CDD" id="cd03049">
    <property type="entry name" value="GST_N_3"/>
    <property type="match status" value="1"/>
</dbReference>
<organism evidence="2 3">
    <name type="scientific">Herbaspirillum frisingense GSF30</name>
    <dbReference type="NCBI Taxonomy" id="864073"/>
    <lineage>
        <taxon>Bacteria</taxon>
        <taxon>Pseudomonadati</taxon>
        <taxon>Pseudomonadota</taxon>
        <taxon>Betaproteobacteria</taxon>
        <taxon>Burkholderiales</taxon>
        <taxon>Oxalobacteraceae</taxon>
        <taxon>Herbaspirillum</taxon>
    </lineage>
</organism>
<dbReference type="Pfam" id="PF13410">
    <property type="entry name" value="GST_C_2"/>
    <property type="match status" value="1"/>
</dbReference>
<protein>
    <submittedName>
        <fullName evidence="2">Glutathione S-transferase domain-containing protein</fullName>
    </submittedName>
</protein>
<dbReference type="Pfam" id="PF13409">
    <property type="entry name" value="GST_N_2"/>
    <property type="match status" value="1"/>
</dbReference>
<dbReference type="EMBL" id="AEEC02000009">
    <property type="protein sequence ID" value="EOA05252.1"/>
    <property type="molecule type" value="Genomic_DNA"/>
</dbReference>